<feature type="domain" description="GFO/IDH/MocA-like oxidoreductase" evidence="4">
    <location>
        <begin position="132"/>
        <end position="250"/>
    </location>
</feature>
<protein>
    <submittedName>
        <fullName evidence="5">Putative dehydrogenase</fullName>
    </submittedName>
</protein>
<dbReference type="Pfam" id="PF01408">
    <property type="entry name" value="GFO_IDH_MocA"/>
    <property type="match status" value="1"/>
</dbReference>
<name>A0A839XVJ6_9PSEU</name>
<evidence type="ECO:0000259" key="4">
    <source>
        <dbReference type="Pfam" id="PF22725"/>
    </source>
</evidence>
<reference evidence="5 6" key="1">
    <citation type="submission" date="2020-08" db="EMBL/GenBank/DDBJ databases">
        <title>Sequencing the genomes of 1000 actinobacteria strains.</title>
        <authorList>
            <person name="Klenk H.-P."/>
        </authorList>
    </citation>
    <scope>NUCLEOTIDE SEQUENCE [LARGE SCALE GENOMIC DNA]</scope>
    <source>
        <strain evidence="5 6">DSM 45267</strain>
    </source>
</reference>
<proteinExistence type="inferred from homology"/>
<evidence type="ECO:0000256" key="1">
    <source>
        <dbReference type="ARBA" id="ARBA00010928"/>
    </source>
</evidence>
<dbReference type="SUPFAM" id="SSF55347">
    <property type="entry name" value="Glyceraldehyde-3-phosphate dehydrogenase-like, C-terminal domain"/>
    <property type="match status" value="1"/>
</dbReference>
<keyword evidence="6" id="KW-1185">Reference proteome</keyword>
<keyword evidence="2" id="KW-0560">Oxidoreductase</keyword>
<dbReference type="SUPFAM" id="SSF51735">
    <property type="entry name" value="NAD(P)-binding Rossmann-fold domains"/>
    <property type="match status" value="1"/>
</dbReference>
<dbReference type="InterPro" id="IPR036291">
    <property type="entry name" value="NAD(P)-bd_dom_sf"/>
</dbReference>
<dbReference type="PANTHER" id="PTHR43708">
    <property type="entry name" value="CONSERVED EXPRESSED OXIDOREDUCTASE (EUROFUNG)"/>
    <property type="match status" value="1"/>
</dbReference>
<evidence type="ECO:0000313" key="5">
    <source>
        <dbReference type="EMBL" id="MBB3664026.1"/>
    </source>
</evidence>
<dbReference type="GO" id="GO:0000166">
    <property type="term" value="F:nucleotide binding"/>
    <property type="evidence" value="ECO:0007669"/>
    <property type="project" value="InterPro"/>
</dbReference>
<sequence length="342" mass="36821">MTVRTAVIGFGLAGRVFHAPFVDHDDAFSLDFVVTGDGERAREARESYPGVAVLPDVAALLERASDVDLVVVGTPPVSHADIAGQALDAGLHVVVDKPFATTSEQGRALIERARAAGRVLTVYQNRRWDGDFLTLRELVASGELGEVYSFESRFEWWKPEGGRGWKASAGVGEGGGILFDLGTHLIDQAVRLFGPVEDLWADVTTRGSDAADDDSVVVLRHANGTRSRLIMSGVAPLPGPRFHVSGSRAGFTIWGLDPQEDALRGGARPGDAGLGVRAEGQWATVGTRDESRRVEPRRGDYGEFYRRLAEAIAGTGEVPVDPHEAVEVLELVERAHTLTTQH</sequence>
<comment type="similarity">
    <text evidence="1">Belongs to the Gfo/Idh/MocA family.</text>
</comment>
<dbReference type="InterPro" id="IPR051317">
    <property type="entry name" value="Gfo/Idh/MocA_oxidoreduct"/>
</dbReference>
<dbReference type="AlphaFoldDB" id="A0A839XVJ6"/>
<dbReference type="GO" id="GO:0016491">
    <property type="term" value="F:oxidoreductase activity"/>
    <property type="evidence" value="ECO:0007669"/>
    <property type="project" value="UniProtKB-KW"/>
</dbReference>
<accession>A0A839XVJ6</accession>
<dbReference type="Gene3D" id="3.40.50.720">
    <property type="entry name" value="NAD(P)-binding Rossmann-like Domain"/>
    <property type="match status" value="1"/>
</dbReference>
<feature type="domain" description="Gfo/Idh/MocA-like oxidoreductase N-terminal" evidence="3">
    <location>
        <begin position="4"/>
        <end position="123"/>
    </location>
</feature>
<comment type="caution">
    <text evidence="5">The sequence shown here is derived from an EMBL/GenBank/DDBJ whole genome shotgun (WGS) entry which is preliminary data.</text>
</comment>
<dbReference type="PANTHER" id="PTHR43708:SF5">
    <property type="entry name" value="CONSERVED EXPRESSED OXIDOREDUCTASE (EUROFUNG)-RELATED"/>
    <property type="match status" value="1"/>
</dbReference>
<evidence type="ECO:0000256" key="2">
    <source>
        <dbReference type="ARBA" id="ARBA00023002"/>
    </source>
</evidence>
<dbReference type="Pfam" id="PF22725">
    <property type="entry name" value="GFO_IDH_MocA_C3"/>
    <property type="match status" value="1"/>
</dbReference>
<dbReference type="RefSeq" id="WP_183783499.1">
    <property type="nucleotide sequence ID" value="NZ_JACIBS010000001.1"/>
</dbReference>
<gene>
    <name evidence="5" type="ORF">FB384_002930</name>
</gene>
<dbReference type="Proteomes" id="UP000564573">
    <property type="component" value="Unassembled WGS sequence"/>
</dbReference>
<evidence type="ECO:0000259" key="3">
    <source>
        <dbReference type="Pfam" id="PF01408"/>
    </source>
</evidence>
<dbReference type="InterPro" id="IPR000683">
    <property type="entry name" value="Gfo/Idh/MocA-like_OxRdtase_N"/>
</dbReference>
<organism evidence="5 6">
    <name type="scientific">Prauserella sediminis</name>
    <dbReference type="NCBI Taxonomy" id="577680"/>
    <lineage>
        <taxon>Bacteria</taxon>
        <taxon>Bacillati</taxon>
        <taxon>Actinomycetota</taxon>
        <taxon>Actinomycetes</taxon>
        <taxon>Pseudonocardiales</taxon>
        <taxon>Pseudonocardiaceae</taxon>
        <taxon>Prauserella</taxon>
        <taxon>Prauserella salsuginis group</taxon>
    </lineage>
</organism>
<evidence type="ECO:0000313" key="6">
    <source>
        <dbReference type="Proteomes" id="UP000564573"/>
    </source>
</evidence>
<dbReference type="Gene3D" id="3.30.360.10">
    <property type="entry name" value="Dihydrodipicolinate Reductase, domain 2"/>
    <property type="match status" value="1"/>
</dbReference>
<dbReference type="EMBL" id="JACIBS010000001">
    <property type="protein sequence ID" value="MBB3664026.1"/>
    <property type="molecule type" value="Genomic_DNA"/>
</dbReference>
<dbReference type="InterPro" id="IPR055170">
    <property type="entry name" value="GFO_IDH_MocA-like_dom"/>
</dbReference>